<gene>
    <name evidence="1" type="ORF">A3G53_01285</name>
</gene>
<evidence type="ECO:0008006" key="3">
    <source>
        <dbReference type="Google" id="ProtNLM"/>
    </source>
</evidence>
<protein>
    <recommendedName>
        <fullName evidence="3">Zinc-binding domain-containing protein</fullName>
    </recommendedName>
</protein>
<comment type="caution">
    <text evidence="1">The sequence shown here is derived from an EMBL/GenBank/DDBJ whole genome shotgun (WGS) entry which is preliminary data.</text>
</comment>
<proteinExistence type="predicted"/>
<dbReference type="EMBL" id="MFVU01000009">
    <property type="protein sequence ID" value="OGJ02289.1"/>
    <property type="molecule type" value="Genomic_DNA"/>
</dbReference>
<dbReference type="AlphaFoldDB" id="A0A1F6Y7H7"/>
<organism evidence="1 2">
    <name type="scientific">Candidatus Nomurabacteria bacterium RIFCSPLOWO2_12_FULL_44_11</name>
    <dbReference type="NCBI Taxonomy" id="1801796"/>
    <lineage>
        <taxon>Bacteria</taxon>
        <taxon>Candidatus Nomuraibacteriota</taxon>
    </lineage>
</organism>
<evidence type="ECO:0000313" key="1">
    <source>
        <dbReference type="EMBL" id="OGJ02289.1"/>
    </source>
</evidence>
<accession>A0A1F6Y7H7</accession>
<name>A0A1F6Y7H7_9BACT</name>
<reference evidence="1 2" key="1">
    <citation type="journal article" date="2016" name="Nat. Commun.">
        <title>Thousands of microbial genomes shed light on interconnected biogeochemical processes in an aquifer system.</title>
        <authorList>
            <person name="Anantharaman K."/>
            <person name="Brown C.T."/>
            <person name="Hug L.A."/>
            <person name="Sharon I."/>
            <person name="Castelle C.J."/>
            <person name="Probst A.J."/>
            <person name="Thomas B.C."/>
            <person name="Singh A."/>
            <person name="Wilkins M.J."/>
            <person name="Karaoz U."/>
            <person name="Brodie E.L."/>
            <person name="Williams K.H."/>
            <person name="Hubbard S.S."/>
            <person name="Banfield J.F."/>
        </authorList>
    </citation>
    <scope>NUCLEOTIDE SEQUENCE [LARGE SCALE GENOMIC DNA]</scope>
</reference>
<evidence type="ECO:0000313" key="2">
    <source>
        <dbReference type="Proteomes" id="UP000178645"/>
    </source>
</evidence>
<sequence length="581" mass="68605">MEYKSQNMVCQNCKGNFTIEPEDFGFYEKIKVPPPTFCPECRAMRRLVWRNERALYHNICAFSGKKVVSMFSPDSGFTIYDRDIWWSDKWDPTAYGKDYDFSKPFFQQWQELLHRIPLPNLGNTNVVNSDYVNHTADMKNCYLTYGSMVAENVSYSDGIYKVKDSLDLYIVMSSEKCYDDAFCNNIYQTHFSYDSDDSINSHFLTSCINVQDSLGCVNLRHKSHCIFNKEYQKEEYEKKRSKYDFGSYRSLESFKQKFKKFLLKQPRRFASILKSNNTTGDMIMNAKNCQYVFDVYDELEDCKYCVHTFGLKNGYDGYGIGDHSELLYEGVDFGHHGMRNYFGVLNHGSLDNQYIYMCYSSKNIFGCVGIRNSEYVILNKKYTKEEYNKLLPKIIKHMNEMPFIDALGREYRYGEFFPIGFSPFAYNETIAGEYYPLKKEEAVKYGFTWKANEKREYISDFKAEDLPDHIKDADESLVGKVIECVHKGECNQQCTEAFKIREDELQFYKKNNVALPRLCPNCRHFERLARRNPLKLWHRQCMCEKSHPHHKSRCEAEFETSYAPERPEVIYCEKCYQQEVY</sequence>
<dbReference type="Proteomes" id="UP000178645">
    <property type="component" value="Unassembled WGS sequence"/>
</dbReference>